<accession>A0AAP9KHT1</accession>
<sequence>MAEVEHILGAVVVLLRQPIYSLGLGCVINVFRTAQALNIGLEIGAEKDNLYLKPDLTVTHFLLFLSG</sequence>
<name>A0AAP9KHT1_9GAMM</name>
<protein>
    <submittedName>
        <fullName evidence="1">Uncharacterized protein</fullName>
    </submittedName>
</protein>
<evidence type="ECO:0000313" key="3">
    <source>
        <dbReference type="Proteomes" id="UP000405075"/>
    </source>
</evidence>
<reference evidence="2 4" key="3">
    <citation type="journal article" date="2020" name="Front. Cell. Infect. Microbiol.">
        <title>Characterization of Three Porcine Acinetobacter towneri Strains Co-Harboring tet(X3) and bla OXA-58.</title>
        <authorList>
            <person name="Ma J."/>
            <person name="Wang J."/>
            <person name="Feng J."/>
            <person name="Liu Y."/>
            <person name="Yang B."/>
            <person name="Li R."/>
            <person name="Bai L."/>
            <person name="He T."/>
            <person name="Wang X."/>
            <person name="Yang Z."/>
        </authorList>
    </citation>
    <scope>NUCLEOTIDE SEQUENCE [LARGE SCALE GENOMIC DNA]</scope>
    <source>
        <strain evidence="2 4">GX5</strain>
    </source>
</reference>
<reference evidence="3" key="1">
    <citation type="submission" date="2019-11" db="EMBL/GenBank/DDBJ databases">
        <title>Escherichia coli 1916D6.</title>
        <authorList>
            <person name="Yao H."/>
            <person name="Du X."/>
            <person name="Yu R."/>
            <person name="Li A."/>
        </authorList>
    </citation>
    <scope>NUCLEOTIDE SEQUENCE [LARGE SCALE GENOMIC DNA]</scope>
    <source>
        <strain evidence="3">19110F47</strain>
        <plasmid evidence="3">p19110f47-2</plasmid>
    </source>
</reference>
<geneLocation type="plasmid" evidence="1">
    <name>p19110F47-2</name>
</geneLocation>
<dbReference type="Proteomes" id="UP000405075">
    <property type="component" value="Plasmid p19110F47-2"/>
</dbReference>
<keyword evidence="4" id="KW-1185">Reference proteome</keyword>
<dbReference type="EMBL" id="CP046044">
    <property type="protein sequence ID" value="QGM26279.1"/>
    <property type="molecule type" value="Genomic_DNA"/>
</dbReference>
<geneLocation type="plasmid" evidence="2 4">
    <name>pGX5</name>
</geneLocation>
<dbReference type="AlphaFoldDB" id="A0AAP9KHT1"/>
<reference evidence="1" key="2">
    <citation type="submission" date="2019-11" db="EMBL/GenBank/DDBJ databases">
        <authorList>
            <person name="Yao H."/>
            <person name="Du X."/>
            <person name="Yu R."/>
            <person name="Li A."/>
        </authorList>
    </citation>
    <scope>NUCLEOTIDE SEQUENCE</scope>
    <source>
        <strain evidence="1">19110F47</strain>
        <plasmid evidence="1">p19110F47-2</plasmid>
    </source>
</reference>
<evidence type="ECO:0000313" key="4">
    <source>
        <dbReference type="Proteomes" id="UP000663954"/>
    </source>
</evidence>
<proteinExistence type="predicted"/>
<organism evidence="1 3">
    <name type="scientific">Acinetobacter towneri</name>
    <dbReference type="NCBI Taxonomy" id="202956"/>
    <lineage>
        <taxon>Bacteria</taxon>
        <taxon>Pseudomonadati</taxon>
        <taxon>Pseudomonadota</taxon>
        <taxon>Gammaproteobacteria</taxon>
        <taxon>Moraxellales</taxon>
        <taxon>Moraxellaceae</taxon>
        <taxon>Acinetobacter</taxon>
    </lineage>
</organism>
<keyword evidence="1" id="KW-0614">Plasmid</keyword>
<geneLocation type="plasmid" evidence="3">
    <name>p19110f47-2</name>
</geneLocation>
<dbReference type="RefSeq" id="WP_094069354.1">
    <property type="nucleotide sequence ID" value="NZ_CP046044.1"/>
</dbReference>
<dbReference type="GeneID" id="64223894"/>
<dbReference type="EMBL" id="CP071769">
    <property type="protein sequence ID" value="QTD60606.1"/>
    <property type="molecule type" value="Genomic_DNA"/>
</dbReference>
<evidence type="ECO:0000313" key="2">
    <source>
        <dbReference type="EMBL" id="QTD60606.1"/>
    </source>
</evidence>
<dbReference type="Proteomes" id="UP000663954">
    <property type="component" value="Plasmid pGX5"/>
</dbReference>
<evidence type="ECO:0000313" key="1">
    <source>
        <dbReference type="EMBL" id="QGM26279.1"/>
    </source>
</evidence>
<reference evidence="2" key="4">
    <citation type="submission" date="2021-03" db="EMBL/GenBank/DDBJ databases">
        <authorList>
            <person name="Ma J."/>
        </authorList>
    </citation>
    <scope>NUCLEOTIDE SEQUENCE</scope>
    <source>
        <strain evidence="2">GX5</strain>
        <plasmid evidence="2">pGX5</plasmid>
    </source>
</reference>
<gene>
    <name evidence="1" type="ORF">GJD93_00440</name>
    <name evidence="2" type="ORF">J4G45_00375</name>
</gene>